<sequence length="396" mass="44134">MTASAKKAQPAKKPATSGKKTITAGKKSPAAVKKPPRRKLWPWLLSTVSVVILALVAAFYWQLQSLERYVVPAQDKPFALTAGMRARTVVTSLTQDKFNPLVVWAYVKLHEKEFSAIQKGAYIVDGKSTVTDLLTRMARGEVFMPKPFTVALVEGMNIEQLKIRLQKSAHLNFDADACFLHSADFMQEVLSKEQLDFLGGPKDSLEGLLMPATYPYYQDDSAKALLTQALRAMVDFLQQEWPQRSVNKVLNDPYEALILASIVERESSLNSEKPLIAGVFCNRLKQGIRLQTDPAVMYGVAPDFRGPLRRSHLNKDSPYNTYTRAGLPPTPIAQPSKEAILAVLHPAATKALYFVAKSYDPQDGHNFAATLKEHNRNVAAYRKSVREYKQAQANNE</sequence>
<dbReference type="PANTHER" id="PTHR30518:SF2">
    <property type="entry name" value="ENDOLYTIC MUREIN TRANSGLYCOSYLASE"/>
    <property type="match status" value="1"/>
</dbReference>
<comment type="catalytic activity">
    <reaction evidence="7">
        <text>a peptidoglycan chain = a peptidoglycan chain with N-acetyl-1,6-anhydromuramyl-[peptide] at the reducing end + a peptidoglycan chain with N-acetylglucosamine at the non-reducing end.</text>
        <dbReference type="EC" id="4.2.2.29"/>
    </reaction>
</comment>
<keyword evidence="4 7" id="KW-0472">Membrane</keyword>
<dbReference type="AlphaFoldDB" id="A0A9E2KNM8"/>
<dbReference type="InterPro" id="IPR003770">
    <property type="entry name" value="MLTG-like"/>
</dbReference>
<dbReference type="PANTHER" id="PTHR30518">
    <property type="entry name" value="ENDOLYTIC MUREIN TRANSGLYCOSYLASE"/>
    <property type="match status" value="1"/>
</dbReference>
<reference evidence="9" key="2">
    <citation type="submission" date="2021-04" db="EMBL/GenBank/DDBJ databases">
        <authorList>
            <person name="Gilroy R."/>
        </authorList>
    </citation>
    <scope>NUCLEOTIDE SEQUENCE</scope>
    <source>
        <strain evidence="9">687</strain>
    </source>
</reference>
<dbReference type="Pfam" id="PF02618">
    <property type="entry name" value="YceG"/>
    <property type="match status" value="1"/>
</dbReference>
<evidence type="ECO:0000313" key="10">
    <source>
        <dbReference type="Proteomes" id="UP000824150"/>
    </source>
</evidence>
<dbReference type="GO" id="GO:0009252">
    <property type="term" value="P:peptidoglycan biosynthetic process"/>
    <property type="evidence" value="ECO:0007669"/>
    <property type="project" value="UniProtKB-UniRule"/>
</dbReference>
<evidence type="ECO:0000256" key="2">
    <source>
        <dbReference type="ARBA" id="ARBA00022692"/>
    </source>
</evidence>
<evidence type="ECO:0000256" key="7">
    <source>
        <dbReference type="HAMAP-Rule" id="MF_02065"/>
    </source>
</evidence>
<evidence type="ECO:0000256" key="3">
    <source>
        <dbReference type="ARBA" id="ARBA00022989"/>
    </source>
</evidence>
<keyword evidence="6 7" id="KW-0961">Cell wall biogenesis/degradation</keyword>
<comment type="function">
    <text evidence="7">Functions as a peptidoglycan terminase that cleaves nascent peptidoglycan strands endolytically to terminate their elongation.</text>
</comment>
<comment type="similarity">
    <text evidence="7">Belongs to the transglycosylase MltG family.</text>
</comment>
<dbReference type="NCBIfam" id="TIGR00247">
    <property type="entry name" value="endolytic transglycosylase MltG"/>
    <property type="match status" value="1"/>
</dbReference>
<keyword evidence="3 7" id="KW-1133">Transmembrane helix</keyword>
<accession>A0A9E2KNM8</accession>
<dbReference type="Proteomes" id="UP000824150">
    <property type="component" value="Unassembled WGS sequence"/>
</dbReference>
<gene>
    <name evidence="7 9" type="primary">mltG</name>
    <name evidence="9" type="ORF">IAA31_03690</name>
</gene>
<organism evidence="9 10">
    <name type="scientific">Candidatus Anaerobiospirillum merdipullorum</name>
    <dbReference type="NCBI Taxonomy" id="2838450"/>
    <lineage>
        <taxon>Bacteria</taxon>
        <taxon>Pseudomonadati</taxon>
        <taxon>Pseudomonadota</taxon>
        <taxon>Gammaproteobacteria</taxon>
        <taxon>Aeromonadales</taxon>
        <taxon>Succinivibrionaceae</taxon>
        <taxon>Anaerobiospirillum</taxon>
    </lineage>
</organism>
<protein>
    <recommendedName>
        <fullName evidence="7">Endolytic murein transglycosylase</fullName>
        <ecNumber evidence="7">4.2.2.29</ecNumber>
    </recommendedName>
    <alternativeName>
        <fullName evidence="7">Peptidoglycan lytic transglycosylase</fullName>
    </alternativeName>
    <alternativeName>
        <fullName evidence="7">Peptidoglycan polymerization terminase</fullName>
    </alternativeName>
</protein>
<feature type="site" description="Important for catalytic activity" evidence="7">
    <location>
        <position position="266"/>
    </location>
</feature>
<comment type="subcellular location">
    <subcellularLocation>
        <location evidence="7">Cell inner membrane</location>
        <topology evidence="7">Single-pass membrane protein</topology>
    </subcellularLocation>
</comment>
<dbReference type="Gene3D" id="3.30.160.60">
    <property type="entry name" value="Classic Zinc Finger"/>
    <property type="match status" value="1"/>
</dbReference>
<comment type="caution">
    <text evidence="9">The sequence shown here is derived from an EMBL/GenBank/DDBJ whole genome shotgun (WGS) entry which is preliminary data.</text>
</comment>
<evidence type="ECO:0000256" key="1">
    <source>
        <dbReference type="ARBA" id="ARBA00022475"/>
    </source>
</evidence>
<evidence type="ECO:0000256" key="8">
    <source>
        <dbReference type="SAM" id="MobiDB-lite"/>
    </source>
</evidence>
<evidence type="ECO:0000256" key="6">
    <source>
        <dbReference type="ARBA" id="ARBA00023316"/>
    </source>
</evidence>
<dbReference type="GO" id="GO:0008932">
    <property type="term" value="F:lytic endotransglycosylase activity"/>
    <property type="evidence" value="ECO:0007669"/>
    <property type="project" value="UniProtKB-UniRule"/>
</dbReference>
<keyword evidence="1 7" id="KW-1003">Cell membrane</keyword>
<name>A0A9E2KNM8_9GAMM</name>
<evidence type="ECO:0000256" key="4">
    <source>
        <dbReference type="ARBA" id="ARBA00023136"/>
    </source>
</evidence>
<evidence type="ECO:0000313" key="9">
    <source>
        <dbReference type="EMBL" id="MBU3826574.1"/>
    </source>
</evidence>
<feature type="region of interest" description="Disordered" evidence="8">
    <location>
        <begin position="1"/>
        <end position="33"/>
    </location>
</feature>
<dbReference type="CDD" id="cd08010">
    <property type="entry name" value="MltG_like"/>
    <property type="match status" value="1"/>
</dbReference>
<evidence type="ECO:0000256" key="5">
    <source>
        <dbReference type="ARBA" id="ARBA00023239"/>
    </source>
</evidence>
<dbReference type="EC" id="4.2.2.29" evidence="7"/>
<dbReference type="HAMAP" id="MF_02065">
    <property type="entry name" value="MltG"/>
    <property type="match status" value="1"/>
</dbReference>
<feature type="compositionally biased region" description="Low complexity" evidence="8">
    <location>
        <begin position="1"/>
        <end position="17"/>
    </location>
</feature>
<dbReference type="GO" id="GO:0071555">
    <property type="term" value="P:cell wall organization"/>
    <property type="evidence" value="ECO:0007669"/>
    <property type="project" value="UniProtKB-KW"/>
</dbReference>
<keyword evidence="5 7" id="KW-0456">Lyase</keyword>
<dbReference type="GO" id="GO:0005886">
    <property type="term" value="C:plasma membrane"/>
    <property type="evidence" value="ECO:0007669"/>
    <property type="project" value="UniProtKB-SubCell"/>
</dbReference>
<keyword evidence="2 7" id="KW-0812">Transmembrane</keyword>
<feature type="transmembrane region" description="Helical" evidence="7">
    <location>
        <begin position="40"/>
        <end position="61"/>
    </location>
</feature>
<reference evidence="9" key="1">
    <citation type="journal article" date="2021" name="PeerJ">
        <title>Extensive microbial diversity within the chicken gut microbiome revealed by metagenomics and culture.</title>
        <authorList>
            <person name="Gilroy R."/>
            <person name="Ravi A."/>
            <person name="Getino M."/>
            <person name="Pursley I."/>
            <person name="Horton D.L."/>
            <person name="Alikhan N.F."/>
            <person name="Baker D."/>
            <person name="Gharbi K."/>
            <person name="Hall N."/>
            <person name="Watson M."/>
            <person name="Adriaenssens E.M."/>
            <person name="Foster-Nyarko E."/>
            <person name="Jarju S."/>
            <person name="Secka A."/>
            <person name="Antonio M."/>
            <person name="Oren A."/>
            <person name="Chaudhuri R.R."/>
            <person name="La Ragione R."/>
            <person name="Hildebrand F."/>
            <person name="Pallen M.J."/>
        </authorList>
    </citation>
    <scope>NUCLEOTIDE SEQUENCE</scope>
    <source>
        <strain evidence="9">687</strain>
    </source>
</reference>
<keyword evidence="7" id="KW-0997">Cell inner membrane</keyword>
<dbReference type="EMBL" id="JAHLFG010000038">
    <property type="protein sequence ID" value="MBU3826574.1"/>
    <property type="molecule type" value="Genomic_DNA"/>
</dbReference>
<proteinExistence type="inferred from homology"/>